<evidence type="ECO:0000313" key="2">
    <source>
        <dbReference type="Proteomes" id="UP000265520"/>
    </source>
</evidence>
<reference evidence="1 2" key="1">
    <citation type="journal article" date="2018" name="Front. Plant Sci.">
        <title>Red Clover (Trifolium pratense) and Zigzag Clover (T. medium) - A Picture of Genomic Similarities and Differences.</title>
        <authorList>
            <person name="Dluhosova J."/>
            <person name="Istvanek J."/>
            <person name="Nedelnik J."/>
            <person name="Repkova J."/>
        </authorList>
    </citation>
    <scope>NUCLEOTIDE SEQUENCE [LARGE SCALE GENOMIC DNA]</scope>
    <source>
        <strain evidence="2">cv. 10/8</strain>
        <tissue evidence="1">Leaf</tissue>
    </source>
</reference>
<dbReference type="AlphaFoldDB" id="A0A392Q670"/>
<proteinExistence type="predicted"/>
<sequence length="115" mass="12651">VGNWSEYQIENALAVKMIMEEEDINLEYLLQESIRKIAGNEGNSFTLGHCNLIMALCRAKHVPEEGEDDGEWEPIKSMTAKYFNRYSAGPVVIVQGANVNAEEDGGVTVGPTTTC</sequence>
<feature type="non-terminal residue" evidence="1">
    <location>
        <position position="1"/>
    </location>
</feature>
<accession>A0A392Q670</accession>
<name>A0A392Q670_9FABA</name>
<comment type="caution">
    <text evidence="1">The sequence shown here is derived from an EMBL/GenBank/DDBJ whole genome shotgun (WGS) entry which is preliminary data.</text>
</comment>
<keyword evidence="2" id="KW-1185">Reference proteome</keyword>
<protein>
    <submittedName>
        <fullName evidence="1">Uncharacterized protein</fullName>
    </submittedName>
</protein>
<evidence type="ECO:0000313" key="1">
    <source>
        <dbReference type="EMBL" id="MCI19624.1"/>
    </source>
</evidence>
<dbReference type="EMBL" id="LXQA010115723">
    <property type="protein sequence ID" value="MCI19624.1"/>
    <property type="molecule type" value="Genomic_DNA"/>
</dbReference>
<organism evidence="1 2">
    <name type="scientific">Trifolium medium</name>
    <dbReference type="NCBI Taxonomy" id="97028"/>
    <lineage>
        <taxon>Eukaryota</taxon>
        <taxon>Viridiplantae</taxon>
        <taxon>Streptophyta</taxon>
        <taxon>Embryophyta</taxon>
        <taxon>Tracheophyta</taxon>
        <taxon>Spermatophyta</taxon>
        <taxon>Magnoliopsida</taxon>
        <taxon>eudicotyledons</taxon>
        <taxon>Gunneridae</taxon>
        <taxon>Pentapetalae</taxon>
        <taxon>rosids</taxon>
        <taxon>fabids</taxon>
        <taxon>Fabales</taxon>
        <taxon>Fabaceae</taxon>
        <taxon>Papilionoideae</taxon>
        <taxon>50 kb inversion clade</taxon>
        <taxon>NPAAA clade</taxon>
        <taxon>Hologalegina</taxon>
        <taxon>IRL clade</taxon>
        <taxon>Trifolieae</taxon>
        <taxon>Trifolium</taxon>
    </lineage>
</organism>
<dbReference type="Proteomes" id="UP000265520">
    <property type="component" value="Unassembled WGS sequence"/>
</dbReference>